<dbReference type="EMBL" id="AYYD01001117">
    <property type="protein sequence ID" value="ETK09124.1"/>
    <property type="molecule type" value="Genomic_DNA"/>
</dbReference>
<sequence length="38" mass="4331">MEIIAWLVILLVASSLFMVAYVVITNHQATKEINKELE</sequence>
<dbReference type="AlphaFoldDB" id="W2CPI5"/>
<keyword evidence="1" id="KW-0812">Transmembrane</keyword>
<feature type="transmembrane region" description="Helical" evidence="1">
    <location>
        <begin position="6"/>
        <end position="24"/>
    </location>
</feature>
<evidence type="ECO:0000313" key="3">
    <source>
        <dbReference type="Proteomes" id="UP000018874"/>
    </source>
</evidence>
<keyword evidence="1" id="KW-1133">Transmembrane helix</keyword>
<name>W2CPI5_9BACT</name>
<proteinExistence type="predicted"/>
<evidence type="ECO:0000256" key="1">
    <source>
        <dbReference type="SAM" id="Phobius"/>
    </source>
</evidence>
<keyword evidence="3" id="KW-1185">Reference proteome</keyword>
<gene>
    <name evidence="2" type="ORF">T231_10860</name>
</gene>
<protein>
    <submittedName>
        <fullName evidence="2">Uncharacterized protein</fullName>
    </submittedName>
</protein>
<comment type="caution">
    <text evidence="2">The sequence shown here is derived from an EMBL/GenBank/DDBJ whole genome shotgun (WGS) entry which is preliminary data.</text>
</comment>
<organism evidence="2 3">
    <name type="scientific">Tannerella sp. oral taxon BU063 isolate Cell 6/7/9</name>
    <dbReference type="NCBI Taxonomy" id="1411021"/>
    <lineage>
        <taxon>Bacteria</taxon>
        <taxon>Pseudomonadati</taxon>
        <taxon>Bacteroidota</taxon>
        <taxon>Bacteroidia</taxon>
        <taxon>Bacteroidales</taxon>
        <taxon>Tannerellaceae</taxon>
        <taxon>Tannerella</taxon>
    </lineage>
</organism>
<evidence type="ECO:0000313" key="2">
    <source>
        <dbReference type="EMBL" id="ETK09124.1"/>
    </source>
</evidence>
<accession>W2CPI5</accession>
<keyword evidence="1" id="KW-0472">Membrane</keyword>
<reference evidence="2 3" key="1">
    <citation type="submission" date="2013-11" db="EMBL/GenBank/DDBJ databases">
        <title>Single cell genomics of uncultured Tannerella BU063 (oral taxon 286).</title>
        <authorList>
            <person name="Beall C.J."/>
            <person name="Campbell A.G."/>
            <person name="Griffen A.L."/>
            <person name="Podar M."/>
            <person name="Leys E.J."/>
        </authorList>
    </citation>
    <scope>NUCLEOTIDE SEQUENCE [LARGE SCALE GENOMIC DNA]</scope>
    <source>
        <strain evidence="2">Cell 6/7/9</strain>
    </source>
</reference>
<dbReference type="Proteomes" id="UP000018874">
    <property type="component" value="Unassembled WGS sequence"/>
</dbReference>